<dbReference type="Proteomes" id="UP000614424">
    <property type="component" value="Unassembled WGS sequence"/>
</dbReference>
<dbReference type="InterPro" id="IPR000014">
    <property type="entry name" value="PAS"/>
</dbReference>
<dbReference type="InterPro" id="IPR003661">
    <property type="entry name" value="HisK_dim/P_dom"/>
</dbReference>
<dbReference type="InterPro" id="IPR036097">
    <property type="entry name" value="HisK_dim/P_sf"/>
</dbReference>
<evidence type="ECO:0000256" key="7">
    <source>
        <dbReference type="ARBA" id="ARBA00022692"/>
    </source>
</evidence>
<evidence type="ECO:0000259" key="17">
    <source>
        <dbReference type="PROSITE" id="PS50885"/>
    </source>
</evidence>
<comment type="catalytic activity">
    <reaction evidence="1">
        <text>ATP + protein L-histidine = ADP + protein N-phospho-L-histidine.</text>
        <dbReference type="EC" id="2.7.13.3"/>
    </reaction>
</comment>
<evidence type="ECO:0000313" key="18">
    <source>
        <dbReference type="EMBL" id="MBC8316695.1"/>
    </source>
</evidence>
<keyword evidence="7 14" id="KW-0812">Transmembrane</keyword>
<dbReference type="InterPro" id="IPR005467">
    <property type="entry name" value="His_kinase_dom"/>
</dbReference>
<dbReference type="SUPFAM" id="SSF158472">
    <property type="entry name" value="HAMP domain-like"/>
    <property type="match status" value="1"/>
</dbReference>
<dbReference type="Gene3D" id="3.30.450.20">
    <property type="entry name" value="PAS domain"/>
    <property type="match status" value="1"/>
</dbReference>
<dbReference type="SMART" id="SM00388">
    <property type="entry name" value="HisKA"/>
    <property type="match status" value="1"/>
</dbReference>
<dbReference type="Pfam" id="PF02518">
    <property type="entry name" value="HATPase_c"/>
    <property type="match status" value="1"/>
</dbReference>
<accession>A0A8J6NAJ0</accession>
<dbReference type="PANTHER" id="PTHR42878">
    <property type="entry name" value="TWO-COMPONENT HISTIDINE KINASE"/>
    <property type="match status" value="1"/>
</dbReference>
<evidence type="ECO:0000256" key="12">
    <source>
        <dbReference type="ARBA" id="ARBA00023012"/>
    </source>
</evidence>
<dbReference type="CDD" id="cd06225">
    <property type="entry name" value="HAMP"/>
    <property type="match status" value="1"/>
</dbReference>
<keyword evidence="13 14" id="KW-0472">Membrane</keyword>
<feature type="transmembrane region" description="Helical" evidence="14">
    <location>
        <begin position="303"/>
        <end position="326"/>
    </location>
</feature>
<dbReference type="GO" id="GO:0000156">
    <property type="term" value="F:phosphorelay response regulator activity"/>
    <property type="evidence" value="ECO:0007669"/>
    <property type="project" value="TreeGrafter"/>
</dbReference>
<evidence type="ECO:0000256" key="14">
    <source>
        <dbReference type="SAM" id="Phobius"/>
    </source>
</evidence>
<comment type="subcellular location">
    <subcellularLocation>
        <location evidence="2">Cell membrane</location>
        <topology evidence="2">Multi-pass membrane protein</topology>
    </subcellularLocation>
</comment>
<dbReference type="SMART" id="SM00387">
    <property type="entry name" value="HATPase_c"/>
    <property type="match status" value="1"/>
</dbReference>
<dbReference type="Pfam" id="PF00672">
    <property type="entry name" value="HAMP"/>
    <property type="match status" value="1"/>
</dbReference>
<dbReference type="NCBIfam" id="TIGR00229">
    <property type="entry name" value="sensory_box"/>
    <property type="match status" value="1"/>
</dbReference>
<dbReference type="EC" id="2.7.13.3" evidence="3"/>
<dbReference type="InterPro" id="IPR017232">
    <property type="entry name" value="NtrY"/>
</dbReference>
<feature type="domain" description="HAMP" evidence="17">
    <location>
        <begin position="327"/>
        <end position="379"/>
    </location>
</feature>
<proteinExistence type="predicted"/>
<evidence type="ECO:0000313" key="19">
    <source>
        <dbReference type="Proteomes" id="UP000614424"/>
    </source>
</evidence>
<gene>
    <name evidence="18" type="ORF">H8E41_02245</name>
</gene>
<dbReference type="EMBL" id="JACNJZ010000048">
    <property type="protein sequence ID" value="MBC8316695.1"/>
    <property type="molecule type" value="Genomic_DNA"/>
</dbReference>
<dbReference type="PANTHER" id="PTHR42878:SF7">
    <property type="entry name" value="SENSOR HISTIDINE KINASE GLRK"/>
    <property type="match status" value="1"/>
</dbReference>
<dbReference type="InterPro" id="IPR003660">
    <property type="entry name" value="HAMP_dom"/>
</dbReference>
<dbReference type="Pfam" id="PF00989">
    <property type="entry name" value="PAS"/>
    <property type="match status" value="1"/>
</dbReference>
<dbReference type="CDD" id="cd00130">
    <property type="entry name" value="PAS"/>
    <property type="match status" value="1"/>
</dbReference>
<dbReference type="PROSITE" id="PS50109">
    <property type="entry name" value="HIS_KIN"/>
    <property type="match status" value="1"/>
</dbReference>
<keyword evidence="6" id="KW-0808">Transferase</keyword>
<evidence type="ECO:0000256" key="4">
    <source>
        <dbReference type="ARBA" id="ARBA00022475"/>
    </source>
</evidence>
<keyword evidence="9" id="KW-0418">Kinase</keyword>
<dbReference type="InterPro" id="IPR035965">
    <property type="entry name" value="PAS-like_dom_sf"/>
</dbReference>
<dbReference type="GO" id="GO:0007234">
    <property type="term" value="P:osmosensory signaling via phosphorelay pathway"/>
    <property type="evidence" value="ECO:0007669"/>
    <property type="project" value="TreeGrafter"/>
</dbReference>
<evidence type="ECO:0000256" key="9">
    <source>
        <dbReference type="ARBA" id="ARBA00022777"/>
    </source>
</evidence>
<dbReference type="Gene3D" id="3.30.565.10">
    <property type="entry name" value="Histidine kinase-like ATPase, C-terminal domain"/>
    <property type="match status" value="1"/>
</dbReference>
<keyword evidence="5" id="KW-0597">Phosphoprotein</keyword>
<evidence type="ECO:0000256" key="3">
    <source>
        <dbReference type="ARBA" id="ARBA00012438"/>
    </source>
</evidence>
<dbReference type="PRINTS" id="PR00344">
    <property type="entry name" value="BCTRLSENSOR"/>
</dbReference>
<keyword evidence="11 14" id="KW-1133">Transmembrane helix</keyword>
<evidence type="ECO:0000256" key="6">
    <source>
        <dbReference type="ARBA" id="ARBA00022679"/>
    </source>
</evidence>
<dbReference type="SMART" id="SM00304">
    <property type="entry name" value="HAMP"/>
    <property type="match status" value="1"/>
</dbReference>
<dbReference type="PROSITE" id="PS50112">
    <property type="entry name" value="PAS"/>
    <property type="match status" value="1"/>
</dbReference>
<dbReference type="SMART" id="SM00091">
    <property type="entry name" value="PAS"/>
    <property type="match status" value="1"/>
</dbReference>
<organism evidence="18 19">
    <name type="scientific">Candidatus Desulfobia pelagia</name>
    <dbReference type="NCBI Taxonomy" id="2841692"/>
    <lineage>
        <taxon>Bacteria</taxon>
        <taxon>Pseudomonadati</taxon>
        <taxon>Thermodesulfobacteriota</taxon>
        <taxon>Desulfobulbia</taxon>
        <taxon>Desulfobulbales</taxon>
        <taxon>Desulfobulbaceae</taxon>
        <taxon>Candidatus Desulfobia</taxon>
    </lineage>
</organism>
<dbReference type="InterPro" id="IPR013767">
    <property type="entry name" value="PAS_fold"/>
</dbReference>
<protein>
    <recommendedName>
        <fullName evidence="3">histidine kinase</fullName>
        <ecNumber evidence="3">2.7.13.3</ecNumber>
    </recommendedName>
</protein>
<dbReference type="GO" id="GO:0005524">
    <property type="term" value="F:ATP binding"/>
    <property type="evidence" value="ECO:0007669"/>
    <property type="project" value="UniProtKB-KW"/>
</dbReference>
<feature type="transmembrane region" description="Helical" evidence="14">
    <location>
        <begin position="54"/>
        <end position="76"/>
    </location>
</feature>
<dbReference type="AlphaFoldDB" id="A0A8J6NAJ0"/>
<keyword evidence="12" id="KW-0902">Two-component regulatory system</keyword>
<dbReference type="SUPFAM" id="SSF55785">
    <property type="entry name" value="PYP-like sensor domain (PAS domain)"/>
    <property type="match status" value="1"/>
</dbReference>
<evidence type="ECO:0000256" key="2">
    <source>
        <dbReference type="ARBA" id="ARBA00004651"/>
    </source>
</evidence>
<evidence type="ECO:0000256" key="5">
    <source>
        <dbReference type="ARBA" id="ARBA00022553"/>
    </source>
</evidence>
<dbReference type="InterPro" id="IPR036890">
    <property type="entry name" value="HATPase_C_sf"/>
</dbReference>
<comment type="caution">
    <text evidence="18">The sequence shown here is derived from an EMBL/GenBank/DDBJ whole genome shotgun (WGS) entry which is preliminary data.</text>
</comment>
<evidence type="ECO:0000256" key="10">
    <source>
        <dbReference type="ARBA" id="ARBA00022840"/>
    </source>
</evidence>
<feature type="domain" description="Histidine kinase" evidence="15">
    <location>
        <begin position="522"/>
        <end position="737"/>
    </location>
</feature>
<evidence type="ECO:0000259" key="15">
    <source>
        <dbReference type="PROSITE" id="PS50109"/>
    </source>
</evidence>
<sequence>METLHRQEHDTTKQRRIRIIILVCLVLVAFLGFLETKVFQLGVVPFPVSGNVLVFVLINFNILLLLLIVFLVLRNLVQLVFERKRKILGTKLRTKLVISFVSLSLIPTALLFFISLQFVSTSMDYWFNINVEQSLVESLDIAREVYKNERNEVQRLGNTTAGQLESKRYKKLTDNYLDLFLADILESHGLARLEIISPQRVSKVQVISSEIEDIAGDLTVPADQLRLVLEGAEDLVFIQSITGGELVQALTPVVIGIGKENPHVLVTSRLIPQEKLERMALITSGLEGYRQLMLLKQPIKTSFLVMLLIVTLLIVFCAIWFGFYVARGLAVPIAKLAEATGRVADGELDFVVEKDSGDEMGTLVDSFNKMTRDLLTSREELNYSNLELDNRRRYTEIILQNVPAGVISLDADGRIVTVNRFAVDLLHIDTASVLNQDYRKILHREHRAVLDNFYIALEKSGKTSIELPLRLTVGDESFSLRVNMTRLVDDEGNELGVVLVFDNLTELEKAQRMAAWREVARRIAHEVKNPLTPIQLSAQRLRKRYLDTLAEEGEVFDICTKTIINQVDELKRLVTEFSSFARMPAVQKAVNNFEEMAKDAMVLYTEGNKGIDFTLACSDAVPLFSFDLKQIKRVLINLLDNAVGSVSEKGGKGRIDVLISLDEEQKHVLLEVRDNGLGVNDDDKHHLFEPYFSRKKTGTGLGLAIASTIISDHGGYIRVKDNEPEGARFIVELPLVYS</sequence>
<dbReference type="SUPFAM" id="SSF55874">
    <property type="entry name" value="ATPase domain of HSP90 chaperone/DNA topoisomerase II/histidine kinase"/>
    <property type="match status" value="1"/>
</dbReference>
<dbReference type="InterPro" id="IPR004358">
    <property type="entry name" value="Sig_transdc_His_kin-like_C"/>
</dbReference>
<dbReference type="Gene3D" id="1.10.287.130">
    <property type="match status" value="1"/>
</dbReference>
<keyword evidence="8" id="KW-0547">Nucleotide-binding</keyword>
<feature type="transmembrane region" description="Helical" evidence="14">
    <location>
        <begin position="96"/>
        <end position="119"/>
    </location>
</feature>
<dbReference type="CDD" id="cd00082">
    <property type="entry name" value="HisKA"/>
    <property type="match status" value="1"/>
</dbReference>
<dbReference type="PIRSF" id="PIRSF037532">
    <property type="entry name" value="STHK_NtrY"/>
    <property type="match status" value="1"/>
</dbReference>
<keyword evidence="10" id="KW-0067">ATP-binding</keyword>
<keyword evidence="4" id="KW-1003">Cell membrane</keyword>
<dbReference type="SUPFAM" id="SSF47384">
    <property type="entry name" value="Homodimeric domain of signal transducing histidine kinase"/>
    <property type="match status" value="1"/>
</dbReference>
<dbReference type="GO" id="GO:0006355">
    <property type="term" value="P:regulation of DNA-templated transcription"/>
    <property type="evidence" value="ECO:0007669"/>
    <property type="project" value="InterPro"/>
</dbReference>
<dbReference type="GO" id="GO:0005886">
    <property type="term" value="C:plasma membrane"/>
    <property type="evidence" value="ECO:0007669"/>
    <property type="project" value="UniProtKB-SubCell"/>
</dbReference>
<reference evidence="18 19" key="1">
    <citation type="submission" date="2020-08" db="EMBL/GenBank/DDBJ databases">
        <title>Bridging the membrane lipid divide: bacteria of the FCB group superphylum have the potential to synthesize archaeal ether lipids.</title>
        <authorList>
            <person name="Villanueva L."/>
            <person name="Von Meijenfeldt F.A.B."/>
            <person name="Westbye A.B."/>
            <person name="Yadav S."/>
            <person name="Hopmans E.C."/>
            <person name="Dutilh B.E."/>
            <person name="Sinninghe Damste J.S."/>
        </authorList>
    </citation>
    <scope>NUCLEOTIDE SEQUENCE [LARGE SCALE GENOMIC DNA]</scope>
    <source>
        <strain evidence="18">NIOZ-UU47</strain>
    </source>
</reference>
<evidence type="ECO:0000256" key="11">
    <source>
        <dbReference type="ARBA" id="ARBA00022989"/>
    </source>
</evidence>
<dbReference type="Pfam" id="PF00512">
    <property type="entry name" value="HisKA"/>
    <property type="match status" value="1"/>
</dbReference>
<dbReference type="Gene3D" id="6.10.340.10">
    <property type="match status" value="1"/>
</dbReference>
<evidence type="ECO:0000256" key="13">
    <source>
        <dbReference type="ARBA" id="ARBA00023136"/>
    </source>
</evidence>
<evidence type="ECO:0000259" key="16">
    <source>
        <dbReference type="PROSITE" id="PS50112"/>
    </source>
</evidence>
<dbReference type="InterPro" id="IPR003594">
    <property type="entry name" value="HATPase_dom"/>
</dbReference>
<feature type="domain" description="PAS" evidence="16">
    <location>
        <begin position="391"/>
        <end position="464"/>
    </location>
</feature>
<dbReference type="PROSITE" id="PS50885">
    <property type="entry name" value="HAMP"/>
    <property type="match status" value="1"/>
</dbReference>
<evidence type="ECO:0000256" key="1">
    <source>
        <dbReference type="ARBA" id="ARBA00000085"/>
    </source>
</evidence>
<dbReference type="GO" id="GO:0000155">
    <property type="term" value="F:phosphorelay sensor kinase activity"/>
    <property type="evidence" value="ECO:0007669"/>
    <property type="project" value="InterPro"/>
</dbReference>
<dbReference type="GO" id="GO:0030295">
    <property type="term" value="F:protein kinase activator activity"/>
    <property type="evidence" value="ECO:0007669"/>
    <property type="project" value="TreeGrafter"/>
</dbReference>
<evidence type="ECO:0000256" key="8">
    <source>
        <dbReference type="ARBA" id="ARBA00022741"/>
    </source>
</evidence>
<dbReference type="Pfam" id="PF19312">
    <property type="entry name" value="NtrY_N"/>
    <property type="match status" value="1"/>
</dbReference>
<name>A0A8J6NAJ0_9BACT</name>
<dbReference type="InterPro" id="IPR045671">
    <property type="entry name" value="NtrY-like_N"/>
</dbReference>
<feature type="transmembrane region" description="Helical" evidence="14">
    <location>
        <begin position="16"/>
        <end position="34"/>
    </location>
</feature>
<dbReference type="InterPro" id="IPR050351">
    <property type="entry name" value="BphY/WalK/GraS-like"/>
</dbReference>